<accession>A0A433PJB6</accession>
<evidence type="ECO:0000256" key="1">
    <source>
        <dbReference type="SAM" id="Phobius"/>
    </source>
</evidence>
<keyword evidence="1" id="KW-1133">Transmembrane helix</keyword>
<organism evidence="2 3">
    <name type="scientific">Jimgerdemannia flammicorona</name>
    <dbReference type="NCBI Taxonomy" id="994334"/>
    <lineage>
        <taxon>Eukaryota</taxon>
        <taxon>Fungi</taxon>
        <taxon>Fungi incertae sedis</taxon>
        <taxon>Mucoromycota</taxon>
        <taxon>Mucoromycotina</taxon>
        <taxon>Endogonomycetes</taxon>
        <taxon>Endogonales</taxon>
        <taxon>Endogonaceae</taxon>
        <taxon>Jimgerdemannia</taxon>
    </lineage>
</organism>
<comment type="caution">
    <text evidence="2">The sequence shown here is derived from an EMBL/GenBank/DDBJ whole genome shotgun (WGS) entry which is preliminary data.</text>
</comment>
<dbReference type="AlphaFoldDB" id="A0A433PJB6"/>
<name>A0A433PJB6_9FUNG</name>
<dbReference type="Proteomes" id="UP000274822">
    <property type="component" value="Unassembled WGS sequence"/>
</dbReference>
<feature type="transmembrane region" description="Helical" evidence="1">
    <location>
        <begin position="32"/>
        <end position="52"/>
    </location>
</feature>
<keyword evidence="1" id="KW-0812">Transmembrane</keyword>
<protein>
    <submittedName>
        <fullName evidence="2">Uncharacterized protein</fullName>
    </submittedName>
</protein>
<evidence type="ECO:0000313" key="3">
    <source>
        <dbReference type="Proteomes" id="UP000274822"/>
    </source>
</evidence>
<keyword evidence="1" id="KW-0472">Membrane</keyword>
<feature type="transmembrane region" description="Helical" evidence="1">
    <location>
        <begin position="7"/>
        <end position="26"/>
    </location>
</feature>
<gene>
    <name evidence="2" type="ORF">BC938DRAFT_476189</name>
</gene>
<reference evidence="2 3" key="1">
    <citation type="journal article" date="2018" name="New Phytol.">
        <title>Phylogenomics of Endogonaceae and evolution of mycorrhizas within Mucoromycota.</title>
        <authorList>
            <person name="Chang Y."/>
            <person name="Desiro A."/>
            <person name="Na H."/>
            <person name="Sandor L."/>
            <person name="Lipzen A."/>
            <person name="Clum A."/>
            <person name="Barry K."/>
            <person name="Grigoriev I.V."/>
            <person name="Martin F.M."/>
            <person name="Stajich J.E."/>
            <person name="Smith M.E."/>
            <person name="Bonito G."/>
            <person name="Spatafora J.W."/>
        </authorList>
    </citation>
    <scope>NUCLEOTIDE SEQUENCE [LARGE SCALE GENOMIC DNA]</scope>
    <source>
        <strain evidence="2 3">AD002</strain>
    </source>
</reference>
<dbReference type="EMBL" id="RBNJ01022889">
    <property type="protein sequence ID" value="RUS17657.1"/>
    <property type="molecule type" value="Genomic_DNA"/>
</dbReference>
<evidence type="ECO:0000313" key="2">
    <source>
        <dbReference type="EMBL" id="RUS17657.1"/>
    </source>
</evidence>
<proteinExistence type="predicted"/>
<sequence length="220" mass="24069">MPRSNRAQTLVVPTATAESIFYMFLVKHDTALGEWMIGTAIYISYFGSALRFHKVPSSRFRTKVLPNRGAALLHCIGDATIIGFGDPNVKLVAFQSQEITNLEGLSTPLRNPDEHTIDVIAPSDSIELCNLDNTSGSLTLTDRDIGYVPPMSVASDPSFAPGMTSASKVSSSAFSRNGESPIPYKQLDPKRKQTITSFDAGVKPHLRGLIENYYESWKKG</sequence>
<keyword evidence="3" id="KW-1185">Reference proteome</keyword>